<proteinExistence type="predicted"/>
<sequence length="292" mass="32565">MKKFHILPIIVAVGITAACNQPKSTHQSANATKVDVKNNNVEIAYTDTGTGDTTLLFVHGWAINKGYFTDQVKHFAGRYRVVTMDMPGFGKSGKNRDKWNTKTYATDVNALIDQLKLKNVVLAGHSMAGDIVLQAAINQPDKVIAIIGIDNFKGIGWVLTEKDRKEVADAVAEMSKHYTSFATMYFNDYLFSKTTSRAIKDRILYDVAHTDSVIATKAMAEGNGENHEVENLRKYNKKLYLINSDYQPTDTTTIIAKKIPYKLMNIHGAGHFPMVEAPEDFNKAMDVILKEI</sequence>
<evidence type="ECO:0000256" key="1">
    <source>
        <dbReference type="ARBA" id="ARBA00022801"/>
    </source>
</evidence>
<dbReference type="PRINTS" id="PR00111">
    <property type="entry name" value="ABHYDROLASE"/>
</dbReference>
<dbReference type="InterPro" id="IPR050266">
    <property type="entry name" value="AB_hydrolase_sf"/>
</dbReference>
<dbReference type="InterPro" id="IPR029058">
    <property type="entry name" value="AB_hydrolase_fold"/>
</dbReference>
<dbReference type="EMBL" id="QWDE01000001">
    <property type="protein sequence ID" value="RFZ84296.1"/>
    <property type="molecule type" value="Genomic_DNA"/>
</dbReference>
<evidence type="ECO:0000259" key="2">
    <source>
        <dbReference type="Pfam" id="PF00561"/>
    </source>
</evidence>
<keyword evidence="1 3" id="KW-0378">Hydrolase</keyword>
<name>A0A3E2NTG1_9SPHI</name>
<accession>A0A3E2NTG1</accession>
<protein>
    <submittedName>
        <fullName evidence="3">Alpha/beta hydrolase</fullName>
    </submittedName>
</protein>
<dbReference type="Gene3D" id="3.40.50.1820">
    <property type="entry name" value="alpha/beta hydrolase"/>
    <property type="match status" value="1"/>
</dbReference>
<dbReference type="Pfam" id="PF00561">
    <property type="entry name" value="Abhydrolase_1"/>
    <property type="match status" value="1"/>
</dbReference>
<dbReference type="PANTHER" id="PTHR43798">
    <property type="entry name" value="MONOACYLGLYCEROL LIPASE"/>
    <property type="match status" value="1"/>
</dbReference>
<keyword evidence="4" id="KW-1185">Reference proteome</keyword>
<feature type="domain" description="AB hydrolase-1" evidence="2">
    <location>
        <begin position="54"/>
        <end position="155"/>
    </location>
</feature>
<dbReference type="GO" id="GO:0016787">
    <property type="term" value="F:hydrolase activity"/>
    <property type="evidence" value="ECO:0007669"/>
    <property type="project" value="UniProtKB-KW"/>
</dbReference>
<gene>
    <name evidence="3" type="ORF">DYU05_01310</name>
</gene>
<evidence type="ECO:0000313" key="4">
    <source>
        <dbReference type="Proteomes" id="UP000260823"/>
    </source>
</evidence>
<comment type="caution">
    <text evidence="3">The sequence shown here is derived from an EMBL/GenBank/DDBJ whole genome shotgun (WGS) entry which is preliminary data.</text>
</comment>
<dbReference type="SUPFAM" id="SSF53474">
    <property type="entry name" value="alpha/beta-Hydrolases"/>
    <property type="match status" value="1"/>
</dbReference>
<evidence type="ECO:0000313" key="3">
    <source>
        <dbReference type="EMBL" id="RFZ84296.1"/>
    </source>
</evidence>
<dbReference type="Proteomes" id="UP000260823">
    <property type="component" value="Unassembled WGS sequence"/>
</dbReference>
<dbReference type="PROSITE" id="PS51257">
    <property type="entry name" value="PROKAR_LIPOPROTEIN"/>
    <property type="match status" value="1"/>
</dbReference>
<dbReference type="AlphaFoldDB" id="A0A3E2NTG1"/>
<dbReference type="InterPro" id="IPR000073">
    <property type="entry name" value="AB_hydrolase_1"/>
</dbReference>
<reference evidence="3 4" key="1">
    <citation type="submission" date="2018-08" db="EMBL/GenBank/DDBJ databases">
        <title>Mucilaginibacter terrae sp. nov., isolated from manganese diggings.</title>
        <authorList>
            <person name="Huang Y."/>
            <person name="Zhou Z."/>
        </authorList>
    </citation>
    <scope>NUCLEOTIDE SEQUENCE [LARGE SCALE GENOMIC DNA]</scope>
    <source>
        <strain evidence="3 4">ZH6</strain>
    </source>
</reference>
<organism evidence="3 4">
    <name type="scientific">Mucilaginibacter terrenus</name>
    <dbReference type="NCBI Taxonomy" id="2482727"/>
    <lineage>
        <taxon>Bacteria</taxon>
        <taxon>Pseudomonadati</taxon>
        <taxon>Bacteroidota</taxon>
        <taxon>Sphingobacteriia</taxon>
        <taxon>Sphingobacteriales</taxon>
        <taxon>Sphingobacteriaceae</taxon>
        <taxon>Mucilaginibacter</taxon>
    </lineage>
</organism>
<dbReference type="PANTHER" id="PTHR43798:SF31">
    <property type="entry name" value="AB HYDROLASE SUPERFAMILY PROTEIN YCLE"/>
    <property type="match status" value="1"/>
</dbReference>
<dbReference type="GO" id="GO:0016020">
    <property type="term" value="C:membrane"/>
    <property type="evidence" value="ECO:0007669"/>
    <property type="project" value="TreeGrafter"/>
</dbReference>
<dbReference type="RefSeq" id="WP_117381186.1">
    <property type="nucleotide sequence ID" value="NZ_QWDE01000001.1"/>
</dbReference>
<dbReference type="OrthoDB" id="9780932at2"/>